<evidence type="ECO:0000259" key="11">
    <source>
        <dbReference type="PROSITE" id="PS52035"/>
    </source>
</evidence>
<dbReference type="GO" id="GO:0006508">
    <property type="term" value="P:proteolysis"/>
    <property type="evidence" value="ECO:0007669"/>
    <property type="project" value="UniProtKB-KW"/>
</dbReference>
<evidence type="ECO:0000256" key="9">
    <source>
        <dbReference type="ARBA" id="ARBA00023049"/>
    </source>
</evidence>
<name>V4A712_LOTGI</name>
<dbReference type="PROSITE" id="PS52035">
    <property type="entry name" value="PEPTIDASE_M14"/>
    <property type="match status" value="1"/>
</dbReference>
<organism evidence="12 13">
    <name type="scientific">Lottia gigantea</name>
    <name type="common">Giant owl limpet</name>
    <dbReference type="NCBI Taxonomy" id="225164"/>
    <lineage>
        <taxon>Eukaryota</taxon>
        <taxon>Metazoa</taxon>
        <taxon>Spiralia</taxon>
        <taxon>Lophotrochozoa</taxon>
        <taxon>Mollusca</taxon>
        <taxon>Gastropoda</taxon>
        <taxon>Patellogastropoda</taxon>
        <taxon>Lottioidea</taxon>
        <taxon>Lottiidae</taxon>
        <taxon>Lottia</taxon>
    </lineage>
</organism>
<keyword evidence="13" id="KW-1185">Reference proteome</keyword>
<evidence type="ECO:0000256" key="8">
    <source>
        <dbReference type="ARBA" id="ARBA00022833"/>
    </source>
</evidence>
<evidence type="ECO:0000256" key="5">
    <source>
        <dbReference type="ARBA" id="ARBA00022723"/>
    </source>
</evidence>
<feature type="domain" description="Peptidase M14" evidence="11">
    <location>
        <begin position="1"/>
        <end position="255"/>
    </location>
</feature>
<evidence type="ECO:0000256" key="3">
    <source>
        <dbReference type="ARBA" id="ARBA00022645"/>
    </source>
</evidence>
<evidence type="ECO:0000256" key="7">
    <source>
        <dbReference type="ARBA" id="ARBA00022801"/>
    </source>
</evidence>
<dbReference type="CTD" id="20232120"/>
<dbReference type="PANTHER" id="PTHR11705">
    <property type="entry name" value="PROTEASE FAMILY M14 CARBOXYPEPTIDASE A,B"/>
    <property type="match status" value="1"/>
</dbReference>
<keyword evidence="8" id="KW-0862">Zinc</keyword>
<dbReference type="Gene3D" id="3.40.630.10">
    <property type="entry name" value="Zn peptidases"/>
    <property type="match status" value="1"/>
</dbReference>
<keyword evidence="4" id="KW-0645">Protease</keyword>
<dbReference type="Pfam" id="PF00246">
    <property type="entry name" value="Peptidase_M14"/>
    <property type="match status" value="1"/>
</dbReference>
<evidence type="ECO:0000256" key="6">
    <source>
        <dbReference type="ARBA" id="ARBA00022729"/>
    </source>
</evidence>
<dbReference type="PRINTS" id="PR00765">
    <property type="entry name" value="CRBOXYPTASEA"/>
</dbReference>
<dbReference type="Proteomes" id="UP000030746">
    <property type="component" value="Unassembled WGS sequence"/>
</dbReference>
<evidence type="ECO:0000313" key="12">
    <source>
        <dbReference type="EMBL" id="ESO90805.1"/>
    </source>
</evidence>
<protein>
    <recommendedName>
        <fullName evidence="11">Peptidase M14 domain-containing protein</fullName>
    </recommendedName>
</protein>
<reference evidence="12 13" key="1">
    <citation type="journal article" date="2013" name="Nature">
        <title>Insights into bilaterian evolution from three spiralian genomes.</title>
        <authorList>
            <person name="Simakov O."/>
            <person name="Marletaz F."/>
            <person name="Cho S.J."/>
            <person name="Edsinger-Gonzales E."/>
            <person name="Havlak P."/>
            <person name="Hellsten U."/>
            <person name="Kuo D.H."/>
            <person name="Larsson T."/>
            <person name="Lv J."/>
            <person name="Arendt D."/>
            <person name="Savage R."/>
            <person name="Osoegawa K."/>
            <person name="de Jong P."/>
            <person name="Grimwood J."/>
            <person name="Chapman J.A."/>
            <person name="Shapiro H."/>
            <person name="Aerts A."/>
            <person name="Otillar R.P."/>
            <person name="Terry A.Y."/>
            <person name="Boore J.L."/>
            <person name="Grigoriev I.V."/>
            <person name="Lindberg D.R."/>
            <person name="Seaver E.C."/>
            <person name="Weisblat D.A."/>
            <person name="Putnam N.H."/>
            <person name="Rokhsar D.S."/>
        </authorList>
    </citation>
    <scope>NUCLEOTIDE SEQUENCE [LARGE SCALE GENOMIC DNA]</scope>
</reference>
<accession>V4A712</accession>
<dbReference type="FunFam" id="3.40.630.10:FF:000084">
    <property type="entry name" value="Carboxypeptidase B2"/>
    <property type="match status" value="1"/>
</dbReference>
<comment type="cofactor">
    <cofactor evidence="1">
        <name>Zn(2+)</name>
        <dbReference type="ChEBI" id="CHEBI:29105"/>
    </cofactor>
</comment>
<feature type="active site" description="Proton donor/acceptor" evidence="10">
    <location>
        <position position="218"/>
    </location>
</feature>
<dbReference type="KEGG" id="lgi:LOTGIDRAFT_122568"/>
<gene>
    <name evidence="12" type="ORF">LOTGIDRAFT_122568</name>
</gene>
<keyword evidence="9" id="KW-0482">Metalloprotease</keyword>
<evidence type="ECO:0000313" key="13">
    <source>
        <dbReference type="Proteomes" id="UP000030746"/>
    </source>
</evidence>
<dbReference type="SUPFAM" id="SSF53187">
    <property type="entry name" value="Zn-dependent exopeptidases"/>
    <property type="match status" value="1"/>
</dbReference>
<dbReference type="EMBL" id="KB202325">
    <property type="protein sequence ID" value="ESO90805.1"/>
    <property type="molecule type" value="Genomic_DNA"/>
</dbReference>
<keyword evidence="6" id="KW-0732">Signal</keyword>
<dbReference type="OrthoDB" id="3626597at2759"/>
<sequence length="255" mass="28155">SGRPVVFMECGIHAREWISPAVCLYWIDRVNQYSKNDAKARELLDSYEFVVVPVSNPDGYEYSRGSNRLWRKNRQTFTHSGCTSSIGVDLNRNFDSAWNTVGTGTCRSDTYAGTEVFSENEAKGIREKVQSYNGISAYVSLHSYSQYILTPYAFGSSVPGNINHIKSVANGASNALASVHGRNFQVGSAGELLNYNAAGGSSDWAQLRGETPFSVTYELRPSSSDYLTGFQLPANQIIPSGEEMWESLYALIVNH</sequence>
<evidence type="ECO:0000256" key="1">
    <source>
        <dbReference type="ARBA" id="ARBA00001947"/>
    </source>
</evidence>
<dbReference type="GeneID" id="20232120"/>
<dbReference type="PANTHER" id="PTHR11705:SF91">
    <property type="entry name" value="FI01817P-RELATED"/>
    <property type="match status" value="1"/>
</dbReference>
<evidence type="ECO:0000256" key="10">
    <source>
        <dbReference type="PROSITE-ProRule" id="PRU01379"/>
    </source>
</evidence>
<dbReference type="InterPro" id="IPR000834">
    <property type="entry name" value="Peptidase_M14"/>
</dbReference>
<dbReference type="GO" id="GO:0005615">
    <property type="term" value="C:extracellular space"/>
    <property type="evidence" value="ECO:0007669"/>
    <property type="project" value="TreeGrafter"/>
</dbReference>
<dbReference type="SMART" id="SM00631">
    <property type="entry name" value="Zn_pept"/>
    <property type="match status" value="1"/>
</dbReference>
<dbReference type="OMA" id="VEHYYEF"/>
<keyword evidence="7" id="KW-0378">Hydrolase</keyword>
<feature type="non-terminal residue" evidence="12">
    <location>
        <position position="1"/>
    </location>
</feature>
<dbReference type="AlphaFoldDB" id="V4A712"/>
<evidence type="ECO:0000256" key="2">
    <source>
        <dbReference type="ARBA" id="ARBA00005988"/>
    </source>
</evidence>
<dbReference type="GO" id="GO:0008270">
    <property type="term" value="F:zinc ion binding"/>
    <property type="evidence" value="ECO:0007669"/>
    <property type="project" value="InterPro"/>
</dbReference>
<dbReference type="HOGENOM" id="CLU_019326_4_1_1"/>
<keyword evidence="5" id="KW-0479">Metal-binding</keyword>
<comment type="similarity">
    <text evidence="2 10">Belongs to the peptidase M14 family.</text>
</comment>
<keyword evidence="3" id="KW-0121">Carboxypeptidase</keyword>
<dbReference type="RefSeq" id="XP_009058460.1">
    <property type="nucleotide sequence ID" value="XM_009060212.1"/>
</dbReference>
<proteinExistence type="inferred from homology"/>
<dbReference type="GO" id="GO:0004181">
    <property type="term" value="F:metallocarboxypeptidase activity"/>
    <property type="evidence" value="ECO:0007669"/>
    <property type="project" value="InterPro"/>
</dbReference>
<evidence type="ECO:0000256" key="4">
    <source>
        <dbReference type="ARBA" id="ARBA00022670"/>
    </source>
</evidence>